<accession>A0A382U3K2</accession>
<gene>
    <name evidence="1" type="ORF">METZ01_LOCUS381753</name>
</gene>
<organism evidence="1">
    <name type="scientific">marine metagenome</name>
    <dbReference type="NCBI Taxonomy" id="408172"/>
    <lineage>
        <taxon>unclassified sequences</taxon>
        <taxon>metagenomes</taxon>
        <taxon>ecological metagenomes</taxon>
    </lineage>
</organism>
<feature type="non-terminal residue" evidence="1">
    <location>
        <position position="88"/>
    </location>
</feature>
<dbReference type="InterPro" id="IPR027417">
    <property type="entry name" value="P-loop_NTPase"/>
</dbReference>
<evidence type="ECO:0000313" key="1">
    <source>
        <dbReference type="EMBL" id="SVD28899.1"/>
    </source>
</evidence>
<proteinExistence type="predicted"/>
<dbReference type="Gene3D" id="3.40.50.300">
    <property type="entry name" value="P-loop containing nucleotide triphosphate hydrolases"/>
    <property type="match status" value="1"/>
</dbReference>
<sequence length="88" mass="9421">MRQLPLDVQLADYAVFESFYPGSNEAAVHALGLAAAGEGSPVLWLWGPRESGKTHLLQACVSEASQRKRDTAYLPLGSAHGLGPQMLD</sequence>
<dbReference type="AlphaFoldDB" id="A0A382U3K2"/>
<dbReference type="EMBL" id="UINC01141264">
    <property type="protein sequence ID" value="SVD28899.1"/>
    <property type="molecule type" value="Genomic_DNA"/>
</dbReference>
<name>A0A382U3K2_9ZZZZ</name>
<protein>
    <submittedName>
        <fullName evidence="1">Uncharacterized protein</fullName>
    </submittedName>
</protein>
<reference evidence="1" key="1">
    <citation type="submission" date="2018-05" db="EMBL/GenBank/DDBJ databases">
        <authorList>
            <person name="Lanie J.A."/>
            <person name="Ng W.-L."/>
            <person name="Kazmierczak K.M."/>
            <person name="Andrzejewski T.M."/>
            <person name="Davidsen T.M."/>
            <person name="Wayne K.J."/>
            <person name="Tettelin H."/>
            <person name="Glass J.I."/>
            <person name="Rusch D."/>
            <person name="Podicherti R."/>
            <person name="Tsui H.-C.T."/>
            <person name="Winkler M.E."/>
        </authorList>
    </citation>
    <scope>NUCLEOTIDE SEQUENCE</scope>
</reference>